<dbReference type="InterPro" id="IPR052582">
    <property type="entry name" value="tRNA-DUS-like"/>
</dbReference>
<feature type="non-terminal residue" evidence="1">
    <location>
        <position position="1"/>
    </location>
</feature>
<name>A0A821JUE5_9BILA</name>
<dbReference type="Gene3D" id="3.20.20.70">
    <property type="entry name" value="Aldolase class I"/>
    <property type="match status" value="1"/>
</dbReference>
<evidence type="ECO:0000313" key="1">
    <source>
        <dbReference type="EMBL" id="CAF4728501.1"/>
    </source>
</evidence>
<dbReference type="GO" id="GO:0017150">
    <property type="term" value="F:tRNA dihydrouridine synthase activity"/>
    <property type="evidence" value="ECO:0007669"/>
    <property type="project" value="TreeGrafter"/>
</dbReference>
<proteinExistence type="predicted"/>
<evidence type="ECO:0000313" key="2">
    <source>
        <dbReference type="Proteomes" id="UP000663862"/>
    </source>
</evidence>
<organism evidence="1 2">
    <name type="scientific">Rotaria socialis</name>
    <dbReference type="NCBI Taxonomy" id="392032"/>
    <lineage>
        <taxon>Eukaryota</taxon>
        <taxon>Metazoa</taxon>
        <taxon>Spiralia</taxon>
        <taxon>Gnathifera</taxon>
        <taxon>Rotifera</taxon>
        <taxon>Eurotatoria</taxon>
        <taxon>Bdelloidea</taxon>
        <taxon>Philodinida</taxon>
        <taxon>Philodinidae</taxon>
        <taxon>Rotaria</taxon>
    </lineage>
</organism>
<gene>
    <name evidence="1" type="ORF">TSG867_LOCUS34276</name>
</gene>
<dbReference type="Proteomes" id="UP000663862">
    <property type="component" value="Unassembled WGS sequence"/>
</dbReference>
<dbReference type="SUPFAM" id="SSF51395">
    <property type="entry name" value="FMN-linked oxidoreductases"/>
    <property type="match status" value="1"/>
</dbReference>
<comment type="caution">
    <text evidence="1">The sequence shown here is derived from an EMBL/GenBank/DDBJ whole genome shotgun (WGS) entry which is preliminary data.</text>
</comment>
<dbReference type="GO" id="GO:0005737">
    <property type="term" value="C:cytoplasm"/>
    <property type="evidence" value="ECO:0007669"/>
    <property type="project" value="TreeGrafter"/>
</dbReference>
<reference evidence="1" key="1">
    <citation type="submission" date="2021-02" db="EMBL/GenBank/DDBJ databases">
        <authorList>
            <person name="Nowell W R."/>
        </authorList>
    </citation>
    <scope>NUCLEOTIDE SEQUENCE</scope>
</reference>
<dbReference type="PANTHER" id="PTHR45936:SF1">
    <property type="entry name" value="TRNA-DIHYDROURIDINE(20) SYNTHASE [NAD(P)+]-LIKE"/>
    <property type="match status" value="1"/>
</dbReference>
<dbReference type="AlphaFoldDB" id="A0A821JUE5"/>
<dbReference type="PANTHER" id="PTHR45936">
    <property type="entry name" value="TRNA-DIHYDROURIDINE(20) SYNTHASE [NAD(P)+]-LIKE"/>
    <property type="match status" value="1"/>
</dbReference>
<protein>
    <recommendedName>
        <fullName evidence="3">tRNA-dihydrouridine synthase</fullName>
    </recommendedName>
</protein>
<dbReference type="EMBL" id="CAJOBQ010017094">
    <property type="protein sequence ID" value="CAF4728501.1"/>
    <property type="molecule type" value="Genomic_DNA"/>
</dbReference>
<dbReference type="InterPro" id="IPR013785">
    <property type="entry name" value="Aldolase_TIM"/>
</dbReference>
<evidence type="ECO:0008006" key="3">
    <source>
        <dbReference type="Google" id="ProtNLM"/>
    </source>
</evidence>
<accession>A0A821JUE5</accession>
<sequence length="52" mass="6041">MDYSNRILCGPMVRISSLPFRLLALEYGADIVFSEELIDYRLMQCVRVENSI</sequence>